<organism evidence="4 5">
    <name type="scientific">Eucalyptus globulus</name>
    <name type="common">Tasmanian blue gum</name>
    <dbReference type="NCBI Taxonomy" id="34317"/>
    <lineage>
        <taxon>Eukaryota</taxon>
        <taxon>Viridiplantae</taxon>
        <taxon>Streptophyta</taxon>
        <taxon>Embryophyta</taxon>
        <taxon>Tracheophyta</taxon>
        <taxon>Spermatophyta</taxon>
        <taxon>Magnoliopsida</taxon>
        <taxon>eudicotyledons</taxon>
        <taxon>Gunneridae</taxon>
        <taxon>Pentapetalae</taxon>
        <taxon>rosids</taxon>
        <taxon>malvids</taxon>
        <taxon>Myrtales</taxon>
        <taxon>Myrtaceae</taxon>
        <taxon>Myrtoideae</taxon>
        <taxon>Eucalypteae</taxon>
        <taxon>Eucalyptus</taxon>
    </lineage>
</organism>
<comment type="similarity">
    <text evidence="1">Belongs to the ABI family.</text>
</comment>
<evidence type="ECO:0000256" key="2">
    <source>
        <dbReference type="ARBA" id="ARBA00025223"/>
    </source>
</evidence>
<name>A0ABD3KEE7_EUCGL</name>
<dbReference type="PANTHER" id="PTHR10460">
    <property type="entry name" value="ABL INTERACTOR FAMILY MEMBER"/>
    <property type="match status" value="1"/>
</dbReference>
<feature type="compositionally biased region" description="Polar residues" evidence="3">
    <location>
        <begin position="163"/>
        <end position="184"/>
    </location>
</feature>
<keyword evidence="5" id="KW-1185">Reference proteome</keyword>
<gene>
    <name evidence="4" type="ORF">ACJRO7_019817</name>
</gene>
<feature type="compositionally biased region" description="Polar residues" evidence="3">
    <location>
        <begin position="194"/>
        <end position="212"/>
    </location>
</feature>
<dbReference type="AlphaFoldDB" id="A0ABD3KEE7"/>
<evidence type="ECO:0000313" key="5">
    <source>
        <dbReference type="Proteomes" id="UP001634007"/>
    </source>
</evidence>
<reference evidence="4 5" key="1">
    <citation type="submission" date="2024-11" db="EMBL/GenBank/DDBJ databases">
        <title>Chromosome-level genome assembly of Eucalyptus globulus Labill. provides insights into its genome evolution.</title>
        <authorList>
            <person name="Li X."/>
        </authorList>
    </citation>
    <scope>NUCLEOTIDE SEQUENCE [LARGE SCALE GENOMIC DNA]</scope>
    <source>
        <strain evidence="4">CL2024</strain>
        <tissue evidence="4">Fresh tender leaves</tissue>
    </source>
</reference>
<evidence type="ECO:0000256" key="1">
    <source>
        <dbReference type="ARBA" id="ARBA00010020"/>
    </source>
</evidence>
<dbReference type="Proteomes" id="UP001634007">
    <property type="component" value="Unassembled WGS sequence"/>
</dbReference>
<dbReference type="EMBL" id="JBJKBG010000005">
    <property type="protein sequence ID" value="KAL3738349.1"/>
    <property type="molecule type" value="Genomic_DNA"/>
</dbReference>
<evidence type="ECO:0000256" key="3">
    <source>
        <dbReference type="SAM" id="MobiDB-lite"/>
    </source>
</evidence>
<dbReference type="PANTHER" id="PTHR10460:SF10">
    <property type="entry name" value="PROTEIN ABIL3"/>
    <property type="match status" value="1"/>
</dbReference>
<comment type="caution">
    <text evidence="4">The sequence shown here is derived from an EMBL/GenBank/DDBJ whole genome shotgun (WGS) entry which is preliminary data.</text>
</comment>
<comment type="function">
    <text evidence="2">Involved in regulation of actin and microtubule organization. Part of a WAVE complex that activates the Arp2/3 complex.</text>
</comment>
<evidence type="ECO:0000313" key="4">
    <source>
        <dbReference type="EMBL" id="KAL3738349.1"/>
    </source>
</evidence>
<feature type="region of interest" description="Disordered" evidence="3">
    <location>
        <begin position="163"/>
        <end position="240"/>
    </location>
</feature>
<accession>A0ABD3KEE7</accession>
<sequence>MDASQLPSSVSAPQEASHYDELSMKQSFNFSDSLKVLSSYNRHNQKQIAFINTVDHLGFMTYKVNCLLDDKIEEASAIELRFSCSTSRLRMCEMFIDHGGLSQQSLAIRTLKHHMQYILPVSKSEDGGDIKNLRYCMINGVNGEMPAGNNIETPVSFARRLHSPTQFPQSSPAGTFNFTSTSSNKRAEKRASPFQFQLTTSSSLVDRTASPNPYNPIRQYPSKPRRSPSMSTHVERNRRSGIELRSSKNKHLFKALLSMRKSRKDSKSYKFLDEN</sequence>
<proteinExistence type="inferred from homology"/>
<dbReference type="InterPro" id="IPR028457">
    <property type="entry name" value="ABI"/>
</dbReference>
<protein>
    <submittedName>
        <fullName evidence="4">Uncharacterized protein</fullName>
    </submittedName>
</protein>